<proteinExistence type="predicted"/>
<keyword evidence="1" id="KW-1133">Transmembrane helix</keyword>
<keyword evidence="1" id="KW-0812">Transmembrane</keyword>
<dbReference type="Proteomes" id="UP000093276">
    <property type="component" value="Chromosome"/>
</dbReference>
<evidence type="ECO:0000313" key="2">
    <source>
        <dbReference type="EMBL" id="AOC93494.1"/>
    </source>
</evidence>
<dbReference type="AlphaFoldDB" id="A0AAC9CWV5"/>
<name>A0AAC9CWV5_9FLAO</name>
<evidence type="ECO:0000313" key="3">
    <source>
        <dbReference type="Proteomes" id="UP000093276"/>
    </source>
</evidence>
<evidence type="ECO:0000256" key="1">
    <source>
        <dbReference type="SAM" id="Phobius"/>
    </source>
</evidence>
<feature type="transmembrane region" description="Helical" evidence="1">
    <location>
        <begin position="157"/>
        <end position="177"/>
    </location>
</feature>
<feature type="transmembrane region" description="Helical" evidence="1">
    <location>
        <begin position="14"/>
        <end position="39"/>
    </location>
</feature>
<reference evidence="2 3" key="1">
    <citation type="submission" date="2016-08" db="EMBL/GenBank/DDBJ databases">
        <title>Complete genome sequence of Flavobacterium johnsoniae strain GSE09, a volatile-producing biocontrol agent isolated from cucumber (Cucumis sativus).</title>
        <authorList>
            <person name="Jeong J.-J."/>
            <person name="Oh J.Y."/>
            <person name="Jim Y.J."/>
            <person name="Sang M.K."/>
            <person name="Kim K.D."/>
        </authorList>
    </citation>
    <scope>NUCLEOTIDE SEQUENCE [LARGE SCALE GENOMIC DNA]</scope>
    <source>
        <strain evidence="2 3">GSE09</strain>
    </source>
</reference>
<dbReference type="EMBL" id="CP016907">
    <property type="protein sequence ID" value="AOC93494.1"/>
    <property type="molecule type" value="Genomic_DNA"/>
</dbReference>
<accession>A0AAC9CWV5</accession>
<protein>
    <submittedName>
        <fullName evidence="2">Uncharacterized protein</fullName>
    </submittedName>
</protein>
<organism evidence="2 3">
    <name type="scientific">Flavobacterium anhuiense</name>
    <dbReference type="NCBI Taxonomy" id="459526"/>
    <lineage>
        <taxon>Bacteria</taxon>
        <taxon>Pseudomonadati</taxon>
        <taxon>Bacteroidota</taxon>
        <taxon>Flavobacteriia</taxon>
        <taxon>Flavobacteriales</taxon>
        <taxon>Flavobacteriaceae</taxon>
        <taxon>Flavobacterium</taxon>
    </lineage>
</organism>
<gene>
    <name evidence="2" type="ORF">BB050_00338</name>
</gene>
<keyword evidence="1" id="KW-0472">Membrane</keyword>
<dbReference type="KEGG" id="fjg:BB050_00338"/>
<dbReference type="RefSeq" id="WP_066032353.1">
    <property type="nucleotide sequence ID" value="NZ_CP016907.1"/>
</dbReference>
<sequence length="182" mass="21251">MNLKNHPFFKKYKIIKIVLLVHLIFSLVIFVSMLVHGIADKDILGTFARAFENHKAFENPEKYLKKEIFVIDSVFIDIETSSSQGKSTSKDITVIRGNLLHSAKKKELRFTGMNLNFFDDIYNVNKNIKPIKVWRNTINDEVFLGNEREFERAKTNAVLHIYFYLSIIPLFIILLILKKKSE</sequence>
<dbReference type="GeneID" id="32306231"/>